<accession>A0A4V3BY65</accession>
<evidence type="ECO:0000313" key="2">
    <source>
        <dbReference type="Proteomes" id="UP000294848"/>
    </source>
</evidence>
<gene>
    <name evidence="1" type="ORF">DET52_105308</name>
</gene>
<sequence>MSLIFSILGILILLLYISKKKSRWIKYGQYRGSRHITINGHQYYLEKVKFKDYQDAIHHYFKIVADISAYADALEVRYDYYDWSNTIFRFEHTTIKLIRCIDKVLLIKSKKPISIEDLELDNSSFRM</sequence>
<reference evidence="1 2" key="1">
    <citation type="submission" date="2019-03" db="EMBL/GenBank/DDBJ databases">
        <title>Freshwater and sediment microbial communities from various areas in North America, analyzing microbe dynamics in response to fracking.</title>
        <authorList>
            <person name="Lamendella R."/>
        </authorList>
    </citation>
    <scope>NUCLEOTIDE SEQUENCE [LARGE SCALE GENOMIC DNA]</scope>
    <source>
        <strain evidence="1 2">114D</strain>
    </source>
</reference>
<comment type="caution">
    <text evidence="1">The sequence shown here is derived from an EMBL/GenBank/DDBJ whole genome shotgun (WGS) entry which is preliminary data.</text>
</comment>
<proteinExistence type="predicted"/>
<dbReference type="EMBL" id="SNWI01000005">
    <property type="protein sequence ID" value="TDO01449.1"/>
    <property type="molecule type" value="Genomic_DNA"/>
</dbReference>
<dbReference type="AlphaFoldDB" id="A0A4V3BY65"/>
<dbReference type="Proteomes" id="UP000294848">
    <property type="component" value="Unassembled WGS sequence"/>
</dbReference>
<name>A0A4V3BY65_9BACT</name>
<evidence type="ECO:0000313" key="1">
    <source>
        <dbReference type="EMBL" id="TDO01449.1"/>
    </source>
</evidence>
<protein>
    <submittedName>
        <fullName evidence="1">Uncharacterized protein</fullName>
    </submittedName>
</protein>
<organism evidence="1 2">
    <name type="scientific">Sunxiuqinia elliptica</name>
    <dbReference type="NCBI Taxonomy" id="655355"/>
    <lineage>
        <taxon>Bacteria</taxon>
        <taxon>Pseudomonadati</taxon>
        <taxon>Bacteroidota</taxon>
        <taxon>Bacteroidia</taxon>
        <taxon>Marinilabiliales</taxon>
        <taxon>Prolixibacteraceae</taxon>
        <taxon>Sunxiuqinia</taxon>
    </lineage>
</organism>